<dbReference type="AlphaFoldDB" id="A0A830CYQ5"/>
<proteinExistence type="predicted"/>
<evidence type="ECO:0000313" key="4">
    <source>
        <dbReference type="Proteomes" id="UP000653305"/>
    </source>
</evidence>
<dbReference type="SUPFAM" id="SSF101148">
    <property type="entry name" value="Plant invertase/pectin methylesterase inhibitor"/>
    <property type="match status" value="1"/>
</dbReference>
<accession>A0A830CYQ5</accession>
<dbReference type="Gene3D" id="1.20.140.40">
    <property type="entry name" value="Invertase/pectin methylesterase inhibitor family protein"/>
    <property type="match status" value="1"/>
</dbReference>
<feature type="signal peptide" evidence="1">
    <location>
        <begin position="1"/>
        <end position="27"/>
    </location>
</feature>
<feature type="domain" description="Pectinesterase inhibitor" evidence="2">
    <location>
        <begin position="31"/>
        <end position="175"/>
    </location>
</feature>
<dbReference type="GO" id="GO:0004857">
    <property type="term" value="F:enzyme inhibitor activity"/>
    <property type="evidence" value="ECO:0007669"/>
    <property type="project" value="InterPro"/>
</dbReference>
<keyword evidence="4" id="KW-1185">Reference proteome</keyword>
<dbReference type="InterPro" id="IPR035513">
    <property type="entry name" value="Invertase/methylesterase_inhib"/>
</dbReference>
<dbReference type="InterPro" id="IPR006501">
    <property type="entry name" value="Pectinesterase_inhib_dom"/>
</dbReference>
<reference evidence="3" key="1">
    <citation type="submission" date="2020-07" db="EMBL/GenBank/DDBJ databases">
        <title>Ethylene signaling mediates host invasion by parasitic plants.</title>
        <authorList>
            <person name="Yoshida S."/>
        </authorList>
    </citation>
    <scope>NUCLEOTIDE SEQUENCE</scope>
    <source>
        <strain evidence="3">Okayama</strain>
    </source>
</reference>
<protein>
    <recommendedName>
        <fullName evidence="2">Pectinesterase inhibitor domain-containing protein</fullName>
    </recommendedName>
</protein>
<organism evidence="3 4">
    <name type="scientific">Phtheirospermum japonicum</name>
    <dbReference type="NCBI Taxonomy" id="374723"/>
    <lineage>
        <taxon>Eukaryota</taxon>
        <taxon>Viridiplantae</taxon>
        <taxon>Streptophyta</taxon>
        <taxon>Embryophyta</taxon>
        <taxon>Tracheophyta</taxon>
        <taxon>Spermatophyta</taxon>
        <taxon>Magnoliopsida</taxon>
        <taxon>eudicotyledons</taxon>
        <taxon>Gunneridae</taxon>
        <taxon>Pentapetalae</taxon>
        <taxon>asterids</taxon>
        <taxon>lamiids</taxon>
        <taxon>Lamiales</taxon>
        <taxon>Orobanchaceae</taxon>
        <taxon>Orobanchaceae incertae sedis</taxon>
        <taxon>Phtheirospermum</taxon>
    </lineage>
</organism>
<evidence type="ECO:0000313" key="3">
    <source>
        <dbReference type="EMBL" id="GFQ05618.1"/>
    </source>
</evidence>
<name>A0A830CYQ5_9LAMI</name>
<dbReference type="EMBL" id="BMAC01001097">
    <property type="protein sequence ID" value="GFQ05618.1"/>
    <property type="molecule type" value="Genomic_DNA"/>
</dbReference>
<comment type="caution">
    <text evidence="3">The sequence shown here is derived from an EMBL/GenBank/DDBJ whole genome shotgun (WGS) entry which is preliminary data.</text>
</comment>
<gene>
    <name evidence="3" type="ORF">PHJA_002705900</name>
</gene>
<sequence>MQANKYFPFFLAIALSLSLSCINIVQADDATVTKVCSKVTDQTKSLCNQTLSSLGNSCGPDDLKCKGIIVNKLAINATTYLKAVAKNSSIKSCASHCGSAIADLKQCNDYWNTNSAWSKTSPGNTTSKWNKNNLQTYAGGADTYLDTCDNESLGKSVNFTVASDQAKGLINVELAIVNLLATF</sequence>
<keyword evidence="1" id="KW-0732">Signal</keyword>
<feature type="chain" id="PRO_5032614745" description="Pectinesterase inhibitor domain-containing protein" evidence="1">
    <location>
        <begin position="28"/>
        <end position="183"/>
    </location>
</feature>
<evidence type="ECO:0000256" key="1">
    <source>
        <dbReference type="SAM" id="SignalP"/>
    </source>
</evidence>
<dbReference type="PROSITE" id="PS51257">
    <property type="entry name" value="PROKAR_LIPOPROTEIN"/>
    <property type="match status" value="1"/>
</dbReference>
<evidence type="ECO:0000259" key="2">
    <source>
        <dbReference type="Pfam" id="PF04043"/>
    </source>
</evidence>
<dbReference type="Proteomes" id="UP000653305">
    <property type="component" value="Unassembled WGS sequence"/>
</dbReference>
<dbReference type="Pfam" id="PF04043">
    <property type="entry name" value="PMEI"/>
    <property type="match status" value="1"/>
</dbReference>